<feature type="region of interest" description="Disordered" evidence="6">
    <location>
        <begin position="338"/>
        <end position="469"/>
    </location>
</feature>
<evidence type="ECO:0000313" key="8">
    <source>
        <dbReference type="Proteomes" id="UP000053958"/>
    </source>
</evidence>
<dbReference type="EMBL" id="LASV01000341">
    <property type="protein sequence ID" value="KKA19527.1"/>
    <property type="molecule type" value="Genomic_DNA"/>
</dbReference>
<dbReference type="STRING" id="1408163.A0A0F4YML5"/>
<organism evidence="7 8">
    <name type="scientific">Rasamsonia emersonii (strain ATCC 16479 / CBS 393.64 / IMI 116815)</name>
    <dbReference type="NCBI Taxonomy" id="1408163"/>
    <lineage>
        <taxon>Eukaryota</taxon>
        <taxon>Fungi</taxon>
        <taxon>Dikarya</taxon>
        <taxon>Ascomycota</taxon>
        <taxon>Pezizomycotina</taxon>
        <taxon>Eurotiomycetes</taxon>
        <taxon>Eurotiomycetidae</taxon>
        <taxon>Eurotiales</taxon>
        <taxon>Trichocomaceae</taxon>
        <taxon>Rasamsonia</taxon>
    </lineage>
</organism>
<evidence type="ECO:0000256" key="6">
    <source>
        <dbReference type="SAM" id="MobiDB-lite"/>
    </source>
</evidence>
<evidence type="ECO:0000256" key="1">
    <source>
        <dbReference type="ARBA" id="ARBA00002687"/>
    </source>
</evidence>
<feature type="compositionally biased region" description="Pro residues" evidence="6">
    <location>
        <begin position="1781"/>
        <end position="1793"/>
    </location>
</feature>
<sequence length="2050" mass="229836">MSSFVALNIEPEDIEEEIDDTKEIQIEEALKLYQTALKLHSQGPAFYPQAQEAYAALFKSEIFKYPESLSDYQRTTLQDADAQEAGYVEDAAADTLAEIDINDTAASALPQTIYLSYKNHGQFVLDSLRETLRAAATRAESNGDLATTIATQSQSALSMFAEALERDDTDLDLWRKSARLSSALQSCRLTRYCLESVLVGDDNELDPRAEMLGLDEAFATEDLQKVLQALRDELSILQAPPLKKPRKALFRLLKGPTDPYPYLPTLPQDVCSVHRSRQLPRQTRHMITASEKTWTAVGKAILQVVVEEQEDAIKFGPGSALGIDLPADIDTAMEEVGAQDKEPLKTEDNAAISPDSQDVEMSEATGNQPAREGSPLPNTLHESHPTAESVEDQSSIDQRAESQLKESLEGHSRQHAEPSNQAETSLADEADPKSSTGNSRKRSSASIGNDEAADSGRTKSRRIRARESNAENLLQTEEVGFDQAKYYEDRLEVFSHADDWMFGTVGSLLSKVGVEDLGTIDELKMQVCPINDRKESIDMSEIRAKGPDAVLSRDLRSALINWDEDKSRAALQGDSSTSLQDFRGMNRSALAVFLEHSRKPIHKPGKDQVLAGGEGLPAFVQRINDQWLHLHEVAFSWLAKLLEPGKDSLHDADFAKKDRFSAESPYTTLLWPEALKETVVQLMLREDGYIYDRLSASITQLEERILQHATSGAPFEYTGEHYSRMVMIQTLYELHLDVYSLINNPNSEVDEGTRLLQRDRLSRWGTLARTAVGHFLDHGPTGDFRTLISLRHLWSSTFHSNMAEDVAREHILLCLQDLKHILLSLGDLKITLMNNAVMPEISVAALDQEISRLNSMDFFMRIFGSESEDPVALIESIEPILEPSSVEFVQENDSSGESAVALPTSQIQEMASFLDRGDATLRLFLWRRLQDAYQAIDYPPKVVSCQLRSIETIVKEIRGNSYLEAAADNRQATLLRWLKSINDLLIKVLPQLLSHPEKSFECIDMDHLRSSMSAVARLSRLLHSFALYEDAVRVGQVPPPEIRGPLSKSLESFKEKLRDMQIRCWVLQYTLLKECMLQEKTLFDTPADDRADFLRSVHNAVGVRSSCKYAEKMLLKLMKSELLSLETEEDYESDVCQVLFDLHGLKFSVHDGTVDHGCPPERLDRSTATMMVDFLMMQANRMSIKDVSKSELKSTIDKVQQALGSTKHTSLSFNKRVISAYLKSPINPAQVFRAVQGVGDLSLMPVPTESAKIAKKGWYYLLGHASLTKFRSQKRLNPVPTNDLDDAISYFRQDLEHGTDRWESWYRLAQTYDSKLEEDITWSADKINNNRSELVVLQRNAIHCYAMAVATAIRTADPNPKSRATLSDLYTDFGIRLYASSREPLSMGPFSLADFTRHFSDLENQQMYKGKPFKEMKLYSVWTLASHLFKRAMINKPNYWMNHYMLSKCLWKMLTCDESVRGSSKPVEVDDVLDSLLDAIETLPQRKDSRSDPVFEPHFRLVSVLHKLVRQEKIKPAEAGKILSETPWARKLSPPQDLSDWKPYILDVLKNLKNADKSNWHHRIIARAAQIHYDDQKDAAAAAAAKNEMMPQIFTKTMTLQVWRPEFERPGRHFVYTTRYVYFFVSLLDQINDRASLDQLLRRVRKKQGDFINHSKLWEDICIVYVKLIRRAGNVPEKHEEGVFKPVSWDEFVTNSARLENLDDLSTTHSSTLELLREAVDLKKLNNNLMKVTMFEDLVADIYAQLYEANVPRFIEQANEENRERMKVDHLLMANDAPTDTPTPPTSAPPSEAPAPRGRTKGIARRDIQKRAEAIVNRHVLSRNVPAKAPTAPAEEETRPAPAAEAPAPLPIRENQRDGATGATSGAQSSVPASIHDSADDESELSEIDDERLAKLKAEEKKPPLLFPNLPSRKSPDPTSELSAQASADGDEADEGAGDDDEENEIEGDEGEGGIAEEEEEEEAEGREAEGEAEGEGEGEGEGEQDDVDMEGDEGGEAAEEGEGEAEEAEGEAEEEAAEGNEDEDATEDQPEAGGDTEIDVDVDADEKEQ</sequence>
<comment type="similarity">
    <text evidence="3">Belongs to the HIR3 family.</text>
</comment>
<feature type="compositionally biased region" description="Basic and acidic residues" evidence="6">
    <location>
        <begin position="338"/>
        <end position="348"/>
    </location>
</feature>
<dbReference type="Proteomes" id="UP000053958">
    <property type="component" value="Unassembled WGS sequence"/>
</dbReference>
<dbReference type="OrthoDB" id="77564at2759"/>
<dbReference type="GO" id="GO:0031491">
    <property type="term" value="F:nucleosome binding"/>
    <property type="evidence" value="ECO:0007669"/>
    <property type="project" value="TreeGrafter"/>
</dbReference>
<dbReference type="InterPro" id="IPR033053">
    <property type="entry name" value="Hir3/CABIN1"/>
</dbReference>
<dbReference type="PANTHER" id="PTHR15502">
    <property type="entry name" value="CALCINEURIN-BINDING PROTEIN CABIN 1-RELATED"/>
    <property type="match status" value="1"/>
</dbReference>
<evidence type="ECO:0000256" key="2">
    <source>
        <dbReference type="ARBA" id="ARBA00004123"/>
    </source>
</evidence>
<reference evidence="7 8" key="1">
    <citation type="submission" date="2015-04" db="EMBL/GenBank/DDBJ databases">
        <authorList>
            <person name="Heijne W.H."/>
            <person name="Fedorova N.D."/>
            <person name="Nierman W.C."/>
            <person name="Vollebregt A.W."/>
            <person name="Zhao Z."/>
            <person name="Wu L."/>
            <person name="Kumar M."/>
            <person name="Stam H."/>
            <person name="van den Berg M.A."/>
            <person name="Pel H.J."/>
        </authorList>
    </citation>
    <scope>NUCLEOTIDE SEQUENCE [LARGE SCALE GENOMIC DNA]</scope>
    <source>
        <strain evidence="7 8">CBS 393.64</strain>
    </source>
</reference>
<evidence type="ECO:0000313" key="7">
    <source>
        <dbReference type="EMBL" id="KKA19527.1"/>
    </source>
</evidence>
<evidence type="ECO:0000256" key="4">
    <source>
        <dbReference type="ARBA" id="ARBA00014848"/>
    </source>
</evidence>
<feature type="compositionally biased region" description="Polar residues" evidence="6">
    <location>
        <begin position="1917"/>
        <end position="1926"/>
    </location>
</feature>
<proteinExistence type="inferred from homology"/>
<feature type="compositionally biased region" description="Acidic residues" evidence="6">
    <location>
        <begin position="1929"/>
        <end position="2050"/>
    </location>
</feature>
<evidence type="ECO:0000256" key="5">
    <source>
        <dbReference type="ARBA" id="ARBA00023242"/>
    </source>
</evidence>
<accession>A0A0F4YML5</accession>
<dbReference type="GeneID" id="25318805"/>
<comment type="function">
    <text evidence="1">Has a role in a nucleosome assembly pathway that is required for the integrity of heterochromatin and proper chromosome segregation.</text>
</comment>
<gene>
    <name evidence="7" type="ORF">T310_6503</name>
</gene>
<dbReference type="GO" id="GO:0005634">
    <property type="term" value="C:nucleus"/>
    <property type="evidence" value="ECO:0007669"/>
    <property type="project" value="UniProtKB-SubCell"/>
</dbReference>
<feature type="compositionally biased region" description="Basic and acidic residues" evidence="6">
    <location>
        <begin position="1891"/>
        <end position="1903"/>
    </location>
</feature>
<keyword evidence="8" id="KW-1185">Reference proteome</keyword>
<dbReference type="PANTHER" id="PTHR15502:SF7">
    <property type="entry name" value="CALCINEURIN-BINDING PROTEIN CABIN-1"/>
    <property type="match status" value="1"/>
</dbReference>
<dbReference type="GO" id="GO:0000417">
    <property type="term" value="C:HIR complex"/>
    <property type="evidence" value="ECO:0007669"/>
    <property type="project" value="TreeGrafter"/>
</dbReference>
<comment type="subcellular location">
    <subcellularLocation>
        <location evidence="2">Nucleus</location>
    </subcellularLocation>
</comment>
<comment type="caution">
    <text evidence="7">The sequence shown here is derived from an EMBL/GenBank/DDBJ whole genome shotgun (WGS) entry which is preliminary data.</text>
</comment>
<protein>
    <recommendedName>
        <fullName evidence="4">Histone transcription regulator 3 homolog</fullName>
    </recommendedName>
</protein>
<feature type="region of interest" description="Disordered" evidence="6">
    <location>
        <begin position="1775"/>
        <end position="2050"/>
    </location>
</feature>
<feature type="compositionally biased region" description="Basic and acidic residues" evidence="6">
    <location>
        <begin position="1804"/>
        <end position="1813"/>
    </location>
</feature>
<dbReference type="RefSeq" id="XP_013326139.1">
    <property type="nucleotide sequence ID" value="XM_013470685.1"/>
</dbReference>
<feature type="compositionally biased region" description="Polar residues" evidence="6">
    <location>
        <begin position="1862"/>
        <end position="1872"/>
    </location>
</feature>
<keyword evidence="5" id="KW-0539">Nucleus</keyword>
<feature type="compositionally biased region" description="Basic and acidic residues" evidence="6">
    <location>
        <begin position="398"/>
        <end position="416"/>
    </location>
</feature>
<evidence type="ECO:0000256" key="3">
    <source>
        <dbReference type="ARBA" id="ARBA00007335"/>
    </source>
</evidence>
<name>A0A0F4YML5_RASE3</name>
<feature type="compositionally biased region" description="Acidic residues" evidence="6">
    <location>
        <begin position="1879"/>
        <end position="1890"/>
    </location>
</feature>
<dbReference type="GO" id="GO:0006325">
    <property type="term" value="P:chromatin organization"/>
    <property type="evidence" value="ECO:0007669"/>
    <property type="project" value="InterPro"/>
</dbReference>